<feature type="signal peptide" evidence="3">
    <location>
        <begin position="1"/>
        <end position="24"/>
    </location>
</feature>
<dbReference type="KEGG" id="dmr:Deima_1344"/>
<accession>E8U7F5</accession>
<reference evidence="5" key="2">
    <citation type="submission" date="2011-01" db="EMBL/GenBank/DDBJ databases">
        <title>The complete genome of Deinococcus maricopensis DSM 21211.</title>
        <authorList>
            <consortium name="US DOE Joint Genome Institute (JGI-PGF)"/>
            <person name="Lucas S."/>
            <person name="Copeland A."/>
            <person name="Lapidus A."/>
            <person name="Goodwin L."/>
            <person name="Pitluck S."/>
            <person name="Kyrpides N."/>
            <person name="Mavromatis K."/>
            <person name="Pagani I."/>
            <person name="Ivanova N."/>
            <person name="Ovchinnikova G."/>
            <person name="Zeytun A."/>
            <person name="Detter J.C."/>
            <person name="Han C."/>
            <person name="Land M."/>
            <person name="Hauser L."/>
            <person name="Markowitz V."/>
            <person name="Cheng J.-F."/>
            <person name="Hugenholtz P."/>
            <person name="Woyke T."/>
            <person name="Wu D."/>
            <person name="Pukall R."/>
            <person name="Gehrich-Schroeter G."/>
            <person name="Brambilla E."/>
            <person name="Klenk H.-P."/>
            <person name="Eisen J.A."/>
        </authorList>
    </citation>
    <scope>NUCLEOTIDE SEQUENCE [LARGE SCALE GENOMIC DNA]</scope>
    <source>
        <strain evidence="5">DSM 21211 / LMG 22137 / NRRL B-23946 / LB-34</strain>
    </source>
</reference>
<evidence type="ECO:0000313" key="4">
    <source>
        <dbReference type="EMBL" id="ADV66994.1"/>
    </source>
</evidence>
<dbReference type="STRING" id="709986.Deima_1344"/>
<dbReference type="InterPro" id="IPR005632">
    <property type="entry name" value="Chaperone_Skp"/>
</dbReference>
<dbReference type="HOGENOM" id="CLU_136142_0_0_0"/>
<dbReference type="AlphaFoldDB" id="E8U7F5"/>
<evidence type="ECO:0000313" key="5">
    <source>
        <dbReference type="Proteomes" id="UP000008635"/>
    </source>
</evidence>
<evidence type="ECO:0000256" key="3">
    <source>
        <dbReference type="SAM" id="SignalP"/>
    </source>
</evidence>
<dbReference type="Gene3D" id="3.30.910.20">
    <property type="entry name" value="Skp domain"/>
    <property type="match status" value="1"/>
</dbReference>
<keyword evidence="2 3" id="KW-0732">Signal</keyword>
<comment type="similarity">
    <text evidence="1">Belongs to the Skp family.</text>
</comment>
<dbReference type="GO" id="GO:0051082">
    <property type="term" value="F:unfolded protein binding"/>
    <property type="evidence" value="ECO:0007669"/>
    <property type="project" value="InterPro"/>
</dbReference>
<dbReference type="SUPFAM" id="SSF111384">
    <property type="entry name" value="OmpH-like"/>
    <property type="match status" value="1"/>
</dbReference>
<proteinExistence type="inferred from homology"/>
<name>E8U7F5_DEIML</name>
<dbReference type="GO" id="GO:0005829">
    <property type="term" value="C:cytosol"/>
    <property type="evidence" value="ECO:0007669"/>
    <property type="project" value="TreeGrafter"/>
</dbReference>
<dbReference type="Proteomes" id="UP000008635">
    <property type="component" value="Chromosome"/>
</dbReference>
<dbReference type="SMART" id="SM00935">
    <property type="entry name" value="OmpH"/>
    <property type="match status" value="1"/>
</dbReference>
<organism evidence="4 5">
    <name type="scientific">Deinococcus maricopensis (strain DSM 21211 / LMG 22137 / NRRL B-23946 / LB-34)</name>
    <dbReference type="NCBI Taxonomy" id="709986"/>
    <lineage>
        <taxon>Bacteria</taxon>
        <taxon>Thermotogati</taxon>
        <taxon>Deinococcota</taxon>
        <taxon>Deinococci</taxon>
        <taxon>Deinococcales</taxon>
        <taxon>Deinococcaceae</taxon>
        <taxon>Deinococcus</taxon>
    </lineage>
</organism>
<keyword evidence="5" id="KW-1185">Reference proteome</keyword>
<dbReference type="OrthoDB" id="72463at2"/>
<dbReference type="PANTHER" id="PTHR35089:SF1">
    <property type="entry name" value="CHAPERONE PROTEIN SKP"/>
    <property type="match status" value="1"/>
</dbReference>
<reference evidence="4 5" key="1">
    <citation type="journal article" date="2011" name="Stand. Genomic Sci.">
        <title>Complete genome sequence of Deinococcus maricopensis type strain (LB-34).</title>
        <authorList>
            <person name="Pukall R."/>
            <person name="Zeytun A."/>
            <person name="Lucas S."/>
            <person name="Lapidus A."/>
            <person name="Hammon N."/>
            <person name="Deshpande S."/>
            <person name="Nolan M."/>
            <person name="Cheng J.F."/>
            <person name="Pitluck S."/>
            <person name="Liolios K."/>
            <person name="Pagani I."/>
            <person name="Mikhailova N."/>
            <person name="Ivanova N."/>
            <person name="Mavromatis K."/>
            <person name="Pati A."/>
            <person name="Tapia R."/>
            <person name="Han C."/>
            <person name="Goodwin L."/>
            <person name="Chen A."/>
            <person name="Palaniappan K."/>
            <person name="Land M."/>
            <person name="Hauser L."/>
            <person name="Chang Y.J."/>
            <person name="Jeffries C.D."/>
            <person name="Brambilla E.M."/>
            <person name="Rohde M."/>
            <person name="Goker M."/>
            <person name="Detter J.C."/>
            <person name="Woyke T."/>
            <person name="Bristow J."/>
            <person name="Eisen J.A."/>
            <person name="Markowitz V."/>
            <person name="Hugenholtz P."/>
            <person name="Kyrpides N.C."/>
            <person name="Klenk H.P."/>
        </authorList>
    </citation>
    <scope>NUCLEOTIDE SEQUENCE [LARGE SCALE GENOMIC DNA]</scope>
    <source>
        <strain evidence="5">DSM 21211 / LMG 22137 / NRRL B-23946 / LB-34</strain>
    </source>
</reference>
<dbReference type="EMBL" id="CP002454">
    <property type="protein sequence ID" value="ADV66994.1"/>
    <property type="molecule type" value="Genomic_DNA"/>
</dbReference>
<dbReference type="eggNOG" id="COG2825">
    <property type="taxonomic scope" value="Bacteria"/>
</dbReference>
<dbReference type="GO" id="GO:0050821">
    <property type="term" value="P:protein stabilization"/>
    <property type="evidence" value="ECO:0007669"/>
    <property type="project" value="TreeGrafter"/>
</dbReference>
<sequence length="163" mass="17086" precursor="true">MNVKQMLPVAVVAAFAVGTLAPHAQTAPQKVGFVNVQTVLEAHAGNAAINDLRKKADTELKPLETQLNTIQQKGANATAAEKQQFNTLLDTYNAKAKTYQDQINAKVAPIEKDVDAAVATAAKANGFAIVMDQATAAQSGLVVYADNGADLTTAVVNQVKAKK</sequence>
<protein>
    <submittedName>
        <fullName evidence="4">Outer membrane chaperone Skp (OmpH)</fullName>
    </submittedName>
</protein>
<gene>
    <name evidence="4" type="ordered locus">Deima_1344</name>
</gene>
<dbReference type="PANTHER" id="PTHR35089">
    <property type="entry name" value="CHAPERONE PROTEIN SKP"/>
    <property type="match status" value="1"/>
</dbReference>
<feature type="chain" id="PRO_5003231720" evidence="3">
    <location>
        <begin position="25"/>
        <end position="163"/>
    </location>
</feature>
<dbReference type="InterPro" id="IPR024930">
    <property type="entry name" value="Skp_dom_sf"/>
</dbReference>
<dbReference type="Pfam" id="PF03938">
    <property type="entry name" value="OmpH"/>
    <property type="match status" value="1"/>
</dbReference>
<evidence type="ECO:0000256" key="2">
    <source>
        <dbReference type="ARBA" id="ARBA00022729"/>
    </source>
</evidence>
<evidence type="ECO:0000256" key="1">
    <source>
        <dbReference type="ARBA" id="ARBA00009091"/>
    </source>
</evidence>
<dbReference type="RefSeq" id="WP_013556499.1">
    <property type="nucleotide sequence ID" value="NC_014958.1"/>
</dbReference>